<dbReference type="WBParaSite" id="Minc3s01360g23124">
    <property type="protein sequence ID" value="Minc3s01360g23124"/>
    <property type="gene ID" value="Minc3s01360g23124"/>
</dbReference>
<dbReference type="Pfam" id="PF01145">
    <property type="entry name" value="Band_7"/>
    <property type="match status" value="1"/>
</dbReference>
<dbReference type="PRINTS" id="PR00348">
    <property type="entry name" value="UBIQUITIN"/>
</dbReference>
<accession>A0A914M6L9</accession>
<evidence type="ECO:0000256" key="1">
    <source>
        <dbReference type="SAM" id="MobiDB-lite"/>
    </source>
</evidence>
<evidence type="ECO:0000313" key="4">
    <source>
        <dbReference type="WBParaSite" id="Minc3s01360g23124"/>
    </source>
</evidence>
<keyword evidence="3" id="KW-1185">Reference proteome</keyword>
<dbReference type="InterPro" id="IPR000626">
    <property type="entry name" value="Ubiquitin-like_dom"/>
</dbReference>
<evidence type="ECO:0000313" key="3">
    <source>
        <dbReference type="Proteomes" id="UP000887563"/>
    </source>
</evidence>
<dbReference type="GO" id="GO:0005739">
    <property type="term" value="C:mitochondrion"/>
    <property type="evidence" value="ECO:0007669"/>
    <property type="project" value="TreeGrafter"/>
</dbReference>
<dbReference type="InterPro" id="IPR036013">
    <property type="entry name" value="Band_7/SPFH_dom_sf"/>
</dbReference>
<dbReference type="PROSITE" id="PS50053">
    <property type="entry name" value="UBIQUITIN_2"/>
    <property type="match status" value="1"/>
</dbReference>
<feature type="domain" description="Ubiquitin-like" evidence="2">
    <location>
        <begin position="489"/>
        <end position="564"/>
    </location>
</feature>
<feature type="region of interest" description="Disordered" evidence="1">
    <location>
        <begin position="797"/>
        <end position="896"/>
    </location>
</feature>
<dbReference type="InterPro" id="IPR050710">
    <property type="entry name" value="Band7/mec-2_domain"/>
</dbReference>
<feature type="compositionally biased region" description="Basic and acidic residues" evidence="1">
    <location>
        <begin position="124"/>
        <end position="135"/>
    </location>
</feature>
<protein>
    <submittedName>
        <fullName evidence="4">Ubiquitin-like domain-containing protein</fullName>
    </submittedName>
</protein>
<dbReference type="SMART" id="SM00244">
    <property type="entry name" value="PHB"/>
    <property type="match status" value="1"/>
</dbReference>
<dbReference type="PANTHER" id="PTHR43327">
    <property type="entry name" value="STOMATIN-LIKE PROTEIN 2, MITOCHONDRIAL"/>
    <property type="match status" value="1"/>
</dbReference>
<dbReference type="GO" id="GO:0007005">
    <property type="term" value="P:mitochondrion organization"/>
    <property type="evidence" value="ECO:0007669"/>
    <property type="project" value="TreeGrafter"/>
</dbReference>
<dbReference type="AlphaFoldDB" id="A0A914M6L9"/>
<dbReference type="SUPFAM" id="SSF54236">
    <property type="entry name" value="Ubiquitin-like"/>
    <property type="match status" value="1"/>
</dbReference>
<dbReference type="CDD" id="cd08829">
    <property type="entry name" value="SPFH_paraslipin"/>
    <property type="match status" value="1"/>
</dbReference>
<dbReference type="PANTHER" id="PTHR43327:SF10">
    <property type="entry name" value="STOMATIN-LIKE PROTEIN 2, MITOCHONDRIAL"/>
    <property type="match status" value="1"/>
</dbReference>
<feature type="compositionally biased region" description="Acidic residues" evidence="1">
    <location>
        <begin position="828"/>
        <end position="838"/>
    </location>
</feature>
<name>A0A914M6L9_MELIC</name>
<dbReference type="InterPro" id="IPR019956">
    <property type="entry name" value="Ubiquitin_dom"/>
</dbReference>
<dbReference type="InterPro" id="IPR001107">
    <property type="entry name" value="Band_7"/>
</dbReference>
<dbReference type="Pfam" id="PF00240">
    <property type="entry name" value="ubiquitin"/>
    <property type="match status" value="1"/>
</dbReference>
<evidence type="ECO:0000259" key="2">
    <source>
        <dbReference type="PROSITE" id="PS50053"/>
    </source>
</evidence>
<reference evidence="4" key="1">
    <citation type="submission" date="2022-11" db="UniProtKB">
        <authorList>
            <consortium name="WormBaseParasite"/>
        </authorList>
    </citation>
    <scope>IDENTIFICATION</scope>
</reference>
<dbReference type="Proteomes" id="UP000887563">
    <property type="component" value="Unplaced"/>
</dbReference>
<dbReference type="SMART" id="SM00213">
    <property type="entry name" value="UBQ"/>
    <property type="match status" value="1"/>
</dbReference>
<sequence>MSKTHPDHKKYMDNQVNIKLNGNRNGSGVLRGLNPFMNICERNWIEDRKVCFAFNDVYAFFPILMKYTDLHRAKWLWTPSWESAGIYENVAAIFRSSSQHFKREELNYMAQFEDNDTEDGGAEGEMKTGKESIAERKKRRREGQVRCNKQANSIVIACLKRLLPVGLNVFGRRELDIVKQSKERFLTKENEDKAPYVKLYLLPEKEKKVQTKVDVMTPNSGVHFLIPCVDEIRYRHCLKEMCIEIPQQEAITKDNVQLGLNAVLYVRVTDPYRASYGVQNREYAISQLAQTIMQAEICKLMLDNVFNERVNLNMTVVEGIKESAAPCVLICLRYEIRTMTMLPEIQRAMKMQVEAERKKRAMILESEGICEAAKNKAEGEKSARILPSEAQMQDQVNKSIALAKPAESEKLSQVVLAEADRDSQIIRSEGLAKAISIANSTLFSSIEESDVDSISNIESCGLRAAVLSKSDLVGSFVDMSCGNKFPASFQLFVNITNTRTITIDVKPSDTIENVKAKIQDKEGIPYEQFYLIFGGKQLEDGRILSYYELKENCFINLMIRFFGGKKKRKIYRSKCSNNNCDVIKYGYKKILRARYYSCQLCQNTTQVEFFVSFINDKAQWTTIDQINEFVVEFIQKNNINKIITKCFTCGGKRKFFLLDADEEEEEEEYDEVSFINDKAQWTTIDQINEFVVEFIQKNNINKIITKCFTCGGKRKFFLLDADEEEEEEEYDEVLEGEILEQVNFGEGEEGLGGGEPRPAEDDDVDVGGPMDMIGPHPEPPPAVIDEAEGAPIPLAVLGEAQGNGGDEAPTHPDAEDEENDEVRTIPGDIEDQEPIDEEPGTHPEPPPAVISEAEGAPNPLTVPGEVQGIGGGGLPAPLNENEDPSGPGTSGTPPVPPLAVICEAEGAPTPLAVSGEAQGSGGNGTLIIDGSFGVEEEEGENLVQQRNKRAHERTISEKQARNFQKKQKFEKIAKIVHDYEEQNGTILIDMNDWETTSISSKGSSFWGNDRKEIKLKYNRIKDLN</sequence>
<dbReference type="InterPro" id="IPR029071">
    <property type="entry name" value="Ubiquitin-like_domsf"/>
</dbReference>
<feature type="region of interest" description="Disordered" evidence="1">
    <location>
        <begin position="740"/>
        <end position="785"/>
    </location>
</feature>
<dbReference type="Gene3D" id="3.30.479.30">
    <property type="entry name" value="Band 7 domain"/>
    <property type="match status" value="1"/>
</dbReference>
<dbReference type="Gene3D" id="3.10.20.90">
    <property type="entry name" value="Phosphatidylinositol 3-kinase Catalytic Subunit, Chain A, domain 1"/>
    <property type="match status" value="1"/>
</dbReference>
<dbReference type="SUPFAM" id="SSF117892">
    <property type="entry name" value="Band 7/SPFH domain"/>
    <property type="match status" value="1"/>
</dbReference>
<feature type="region of interest" description="Disordered" evidence="1">
    <location>
        <begin position="114"/>
        <end position="142"/>
    </location>
</feature>
<proteinExistence type="predicted"/>
<organism evidence="3 4">
    <name type="scientific">Meloidogyne incognita</name>
    <name type="common">Southern root-knot nematode worm</name>
    <name type="synonym">Oxyuris incognita</name>
    <dbReference type="NCBI Taxonomy" id="6306"/>
    <lineage>
        <taxon>Eukaryota</taxon>
        <taxon>Metazoa</taxon>
        <taxon>Ecdysozoa</taxon>
        <taxon>Nematoda</taxon>
        <taxon>Chromadorea</taxon>
        <taxon>Rhabditida</taxon>
        <taxon>Tylenchina</taxon>
        <taxon>Tylenchomorpha</taxon>
        <taxon>Tylenchoidea</taxon>
        <taxon>Meloidogynidae</taxon>
        <taxon>Meloidogyninae</taxon>
        <taxon>Meloidogyne</taxon>
        <taxon>Meloidogyne incognita group</taxon>
    </lineage>
</organism>